<sequence>MMRNLRNKVPLTHPVSSFSPSYIEVMPVMMTNTSTMEEKMAEMEQRVTLLTKALEEKDVKIATLMNKLELQDCLPTGGRIKLEFSGESSLGPKHPPGFTLKGEIAKGDKGKGGEGTSQHGHSTTMASISVQQLQDMITNTIRAQYRGSFTKTCENVGTQGGLFVKQFVHLEPESIDSWEQLEREFLNQFYSTRCTVSMMELTNTKQWKDEPVGIKPRTFEELATRAHDMELSISSHGNMKPPVPEERKERQEVRKNERNVKSNIKDSMNINTVLVKISTRNVKPNEKRPEGGQQREMRRSSLKEWEQKVYPFLDANMPEMLEQLLKLQLIVLPECKQPKEMGKVDDPNYCKYHRIISHPIQKCFVLKELIMKLAKERKIDLDFNDLSQEAFDYNDDKRSAMDEEKGWTMVTRRRWKKRQTFPLYLIAQESRKAQNHIQPRSRERSDKRQRRLGTRMYDNLAQTQKPRKLITLEEFFPRKFFQNNSAEAVHTVIRCEIQDEKEDVDHGGPSETLSSLEELQSRVNEVEPLQSSTPPKEVFTQALRKPEMHTPSTNMLQQTKECYACSPDLTFTDEGLLLGSKPHNRPLYVSGYAREQKIDCILIDGGSTVNILPKMTIRRLSLIKEELSHSRLVIQGFNQGGQRAIGMIHLELIIGELMSNVLFHVIDAKTTYNMLLGRPWIHGNGIVPSTLYQCFKYLQSGIKKVNANLKPFAETKAYFADAKFYVEDDIPNEVLPVKIPSIESKQGEKEHDRLVTRKDILAPKKGPECGNDHSSESTSNLVRVKISGPSNNPPLLCYVPLSHRKKGQSPFTECLQSIAGMGRPPAKLTMEDVAILRENHVMPLTSSTNPLPSKPLNGFMRSSQCLTEHGILPSEQTKEWFDPKAYRLLAKAGYDFSKQGDLGKLIPKVTGEKMHGLSKTQSKMRLEGYEIPIPNIGLGYTPKQPAQIWIKKRSNASSSQYITMEVDESLNQRKDHSSSRVSVFDRIEASSSRITMFDRLNTTCLTQNRNTLACKSVFDRLGATKRLVDSHS</sequence>
<reference evidence="2 3" key="1">
    <citation type="journal article" date="2023" name="G3 (Bethesda)">
        <title>A haplotype-resolved chromosome-scale genome for Quercus rubra L. provides insights into the genetics of adaptive traits for red oak species.</title>
        <authorList>
            <person name="Kapoor B."/>
            <person name="Jenkins J."/>
            <person name="Schmutz J."/>
            <person name="Zhebentyayeva T."/>
            <person name="Kuelheim C."/>
            <person name="Coggeshall M."/>
            <person name="Heim C."/>
            <person name="Lasky J.R."/>
            <person name="Leites L."/>
            <person name="Islam-Faridi N."/>
            <person name="Romero-Severson J."/>
            <person name="DeLeo V.L."/>
            <person name="Lucas S.M."/>
            <person name="Lazic D."/>
            <person name="Gailing O."/>
            <person name="Carlson J."/>
            <person name="Staton M."/>
        </authorList>
    </citation>
    <scope>NUCLEOTIDE SEQUENCE [LARGE SCALE GENOMIC DNA]</scope>
    <source>
        <strain evidence="2">Pseudo-F2</strain>
    </source>
</reference>
<accession>A0AAN7G0U1</accession>
<protein>
    <recommendedName>
        <fullName evidence="4">Ty3-gypsy retrotransposon protein</fullName>
    </recommendedName>
</protein>
<comment type="caution">
    <text evidence="2">The sequence shown here is derived from an EMBL/GenBank/DDBJ whole genome shotgun (WGS) entry which is preliminary data.</text>
</comment>
<evidence type="ECO:0000313" key="3">
    <source>
        <dbReference type="Proteomes" id="UP001324115"/>
    </source>
</evidence>
<dbReference type="Proteomes" id="UP001324115">
    <property type="component" value="Unassembled WGS sequence"/>
</dbReference>
<keyword evidence="3" id="KW-1185">Reference proteome</keyword>
<evidence type="ECO:0008006" key="4">
    <source>
        <dbReference type="Google" id="ProtNLM"/>
    </source>
</evidence>
<dbReference type="Gene3D" id="2.40.70.10">
    <property type="entry name" value="Acid Proteases"/>
    <property type="match status" value="1"/>
</dbReference>
<name>A0AAN7G0U1_QUERU</name>
<evidence type="ECO:0000313" key="2">
    <source>
        <dbReference type="EMBL" id="KAK4603735.1"/>
    </source>
</evidence>
<feature type="region of interest" description="Disordered" evidence="1">
    <location>
        <begin position="281"/>
        <end position="300"/>
    </location>
</feature>
<organism evidence="2 3">
    <name type="scientific">Quercus rubra</name>
    <name type="common">Northern red oak</name>
    <name type="synonym">Quercus borealis</name>
    <dbReference type="NCBI Taxonomy" id="3512"/>
    <lineage>
        <taxon>Eukaryota</taxon>
        <taxon>Viridiplantae</taxon>
        <taxon>Streptophyta</taxon>
        <taxon>Embryophyta</taxon>
        <taxon>Tracheophyta</taxon>
        <taxon>Spermatophyta</taxon>
        <taxon>Magnoliopsida</taxon>
        <taxon>eudicotyledons</taxon>
        <taxon>Gunneridae</taxon>
        <taxon>Pentapetalae</taxon>
        <taxon>rosids</taxon>
        <taxon>fabids</taxon>
        <taxon>Fagales</taxon>
        <taxon>Fagaceae</taxon>
        <taxon>Quercus</taxon>
    </lineage>
</organism>
<proteinExistence type="predicted"/>
<feature type="region of interest" description="Disordered" evidence="1">
    <location>
        <begin position="233"/>
        <end position="258"/>
    </location>
</feature>
<dbReference type="CDD" id="cd00303">
    <property type="entry name" value="retropepsin_like"/>
    <property type="match status" value="1"/>
</dbReference>
<feature type="compositionally biased region" description="Basic and acidic residues" evidence="1">
    <location>
        <begin position="103"/>
        <end position="112"/>
    </location>
</feature>
<dbReference type="PANTHER" id="PTHR33437:SF2">
    <property type="entry name" value="OS06G0361200 PROTEIN"/>
    <property type="match status" value="1"/>
</dbReference>
<dbReference type="EMBL" id="JAXUIC010000002">
    <property type="protein sequence ID" value="KAK4603735.1"/>
    <property type="molecule type" value="Genomic_DNA"/>
</dbReference>
<dbReference type="InterPro" id="IPR021109">
    <property type="entry name" value="Peptidase_aspartic_dom_sf"/>
</dbReference>
<dbReference type="AlphaFoldDB" id="A0AAN7G0U1"/>
<evidence type="ECO:0000256" key="1">
    <source>
        <dbReference type="SAM" id="MobiDB-lite"/>
    </source>
</evidence>
<feature type="region of interest" description="Disordered" evidence="1">
    <location>
        <begin position="85"/>
        <end position="123"/>
    </location>
</feature>
<feature type="compositionally biased region" description="Basic and acidic residues" evidence="1">
    <location>
        <begin position="243"/>
        <end position="258"/>
    </location>
</feature>
<dbReference type="PANTHER" id="PTHR33437">
    <property type="entry name" value="OS06G0361200 PROTEIN"/>
    <property type="match status" value="1"/>
</dbReference>
<gene>
    <name evidence="2" type="ORF">RGQ29_012302</name>
</gene>
<dbReference type="SUPFAM" id="SSF50630">
    <property type="entry name" value="Acid proteases"/>
    <property type="match status" value="1"/>
</dbReference>
<feature type="compositionally biased region" description="Basic and acidic residues" evidence="1">
    <location>
        <begin position="283"/>
        <end position="300"/>
    </location>
</feature>
<feature type="region of interest" description="Disordered" evidence="1">
    <location>
        <begin position="432"/>
        <end position="455"/>
    </location>
</feature>